<sequence length="274" mass="28675">MKVQCDQPVSVNVNVPAKAQQPPTKHARSKAPSRKTRVTSCACPAAPILESEEEALNVSVTSNEASDIKADVTSVEASGIKVDVTSDIKADPPVASEDDFPPDHWIEPTSDNMPLCIPSPTPVTNHISLPSASVNAMDLGNEIVLARVDAMEKDFEMYISSMHVEVSGVQHQLAITVLSIDGLVNMVKKLQQAHAATNPLFPAPLISNLGATMATTQVQAMGMQYLNGIYGPSGNTFTSGQATSISALAGPSSTPAGVGPHFDMLSPTSATCSV</sequence>
<dbReference type="Proteomes" id="UP000807769">
    <property type="component" value="Unassembled WGS sequence"/>
</dbReference>
<dbReference type="AlphaFoldDB" id="A0A9P7EBT3"/>
<keyword evidence="3" id="KW-1185">Reference proteome</keyword>
<name>A0A9P7EBT3_9AGAM</name>
<evidence type="ECO:0000313" key="2">
    <source>
        <dbReference type="EMBL" id="KAG1816499.1"/>
    </source>
</evidence>
<dbReference type="OrthoDB" id="2689553at2759"/>
<dbReference type="GeneID" id="64634196"/>
<protein>
    <submittedName>
        <fullName evidence="2">Uncharacterized protein</fullName>
    </submittedName>
</protein>
<evidence type="ECO:0000313" key="3">
    <source>
        <dbReference type="Proteomes" id="UP000807769"/>
    </source>
</evidence>
<comment type="caution">
    <text evidence="2">The sequence shown here is derived from an EMBL/GenBank/DDBJ whole genome shotgun (WGS) entry which is preliminary data.</text>
</comment>
<proteinExistence type="predicted"/>
<organism evidence="2 3">
    <name type="scientific">Suillus subaureus</name>
    <dbReference type="NCBI Taxonomy" id="48587"/>
    <lineage>
        <taxon>Eukaryota</taxon>
        <taxon>Fungi</taxon>
        <taxon>Dikarya</taxon>
        <taxon>Basidiomycota</taxon>
        <taxon>Agaricomycotina</taxon>
        <taxon>Agaricomycetes</taxon>
        <taxon>Agaricomycetidae</taxon>
        <taxon>Boletales</taxon>
        <taxon>Suillineae</taxon>
        <taxon>Suillaceae</taxon>
        <taxon>Suillus</taxon>
    </lineage>
</organism>
<evidence type="ECO:0000256" key="1">
    <source>
        <dbReference type="SAM" id="MobiDB-lite"/>
    </source>
</evidence>
<dbReference type="RefSeq" id="XP_041193172.1">
    <property type="nucleotide sequence ID" value="XM_041340180.1"/>
</dbReference>
<accession>A0A9P7EBT3</accession>
<feature type="region of interest" description="Disordered" evidence="1">
    <location>
        <begin position="1"/>
        <end position="38"/>
    </location>
</feature>
<dbReference type="EMBL" id="JABBWG010000016">
    <property type="protein sequence ID" value="KAG1816499.1"/>
    <property type="molecule type" value="Genomic_DNA"/>
</dbReference>
<reference evidence="2" key="1">
    <citation type="journal article" date="2020" name="New Phytol.">
        <title>Comparative genomics reveals dynamic genome evolution in host specialist ectomycorrhizal fungi.</title>
        <authorList>
            <person name="Lofgren L.A."/>
            <person name="Nguyen N.H."/>
            <person name="Vilgalys R."/>
            <person name="Ruytinx J."/>
            <person name="Liao H.L."/>
            <person name="Branco S."/>
            <person name="Kuo A."/>
            <person name="LaButti K."/>
            <person name="Lipzen A."/>
            <person name="Andreopoulos W."/>
            <person name="Pangilinan J."/>
            <person name="Riley R."/>
            <person name="Hundley H."/>
            <person name="Na H."/>
            <person name="Barry K."/>
            <person name="Grigoriev I.V."/>
            <person name="Stajich J.E."/>
            <person name="Kennedy P.G."/>
        </authorList>
    </citation>
    <scope>NUCLEOTIDE SEQUENCE</scope>
    <source>
        <strain evidence="2">MN1</strain>
    </source>
</reference>
<feature type="compositionally biased region" description="Basic residues" evidence="1">
    <location>
        <begin position="25"/>
        <end position="37"/>
    </location>
</feature>
<gene>
    <name evidence="2" type="ORF">BJ212DRAFT_1480941</name>
</gene>